<evidence type="ECO:0000313" key="16">
    <source>
        <dbReference type="EMBL" id="GKV33193.1"/>
    </source>
</evidence>
<feature type="compositionally biased region" description="Low complexity" evidence="13">
    <location>
        <begin position="8"/>
        <end position="21"/>
    </location>
</feature>
<keyword evidence="7" id="KW-0677">Repeat</keyword>
<accession>A0AAV5L7F8</accession>
<keyword evidence="10" id="KW-0675">Receptor</keyword>
<sequence>MLLQFRVQSSSPSQSSPDSSPHLCRPEERSALLDFKSTANLVEHCPWSATPCPKTQTWNESKDCCLWEGITCDKVKGHVIGLDLSSNCLEANLTTNSSLFRLEKLQSLNLSHNCFHYPNISFGFDRWKSLTYLNLSESVCMDGSLLFDEISLLPKLVSLDLSDNDGLYLDNIKFQMLVHNLIELRFLILDYVDMSLVVPSSLLNLTSSLEHLSLRGCSLQGNFSSQVFRLTKLVSLDLSHNDELRFLILDSVNMSLVVPSSFLNLTSSLEHLSLHNCNLQGNFPSQVFQLTKLVSLDLSLNDGLLLDNIKFQMLVHNLTELRFLILDFVNMALVVPSSLLNLTSSLEHLRFSNCNLQGNFPNRVFQLPSLQVLDLSSNSHLGGELPHSIGNLKFLKELNLHSCQFYGSIPRSLANLTEITQLDFSSNHLRGQIPDVFGKMHKLSNLSLDANNFGGEIPASIFNLTHLTFLSLSSNKLLGRVPSWLFSLPSLYHLDLSNNCLTRPIDHVEMPNLILQEVYLSNNEISGSIPSFFFDLVYLTSVDLSSNNLTGIITPDMLSKLVILEDLDLSNNSLLSLSNNGTAVNYSFLPSLRSLKFSSCNIHKFPSFLRKVESLQILDISKNNISGQIHKWEIEGMSSLHYLNLSYNFLTGIDLFGFGNLETVDLRSNILQGSLPILSTTWDSMQQLFMSGNNLTSVIPSSYCNLTSLEVLDLANNCLGGKIPECLENLSDLSVLDLRMNKFHGIIPNFFVNGSRLRTLNLNGNQLEGRLPLSLGNCSDLEVLDVGYNSLNDTFPYWLGVLPWLKVLILRSNRFHGAISNSMPAFYFPQLRIIDVAQNDFMGLLPSNYFKILKGMRDVAPADKAKLEYIGDNMQAVELKAKSISYGSLRSDTSPLSRRGASFSPLTYKFSVKVVIKGSERELVRILRIFTTIDFSSNQFHGPIPDELGELNALLLLNLSHNSLNGQIPSSLGKLAELESLDLSSNKLEGRIPEQLTKLTFLSVLNLSHNELVGHIPEGKQFSTFSNDSYVGNSGLCGFPLTKKCEPPRPPSPQVDEEDDSPAVFEWKFALASYGCGLVLGLSLGYIAFTIGKPWCPYFDDCQKLFMTPPQASSYVNPLYDEKATADSEPFKSLFERIADFAEESKRLHEERMKRLEENLKVYKSNLPELKTPQPKSEVLMEDSKKCHAAASPGTLKQFCKSQNVIEMPIVNEGQTTLRSESNPMIMLGGHESQLQHAVQSQQRHAALEATSTSMPPSHSKSAKTNTSNSPLTPGRHKLTQVQTCQPSINEGPSDGRQKVDATTQKPTLWPASRHKSDKVSTSSISTSFETNEHISSALLKKCSRRPCFLNGRSPSKFNYGQWLKVKYPFKVVSLKRGVISNLGGQPSQIEQQRLENLIANEVHKAIEKEAARFMPLQPDVNSSIQSMPPQQKHVCKPRLPQQFIDSLPKATQVACRPPCCLTCRRPYSKNNDYFQSGFHKKFSDFPCSHKDNMGGDIRNTMPSHLPSRKRRKKSKDLCWTPMKEQKQQTHVSEWRHGGHDLSILQISVMVIRNKFSVLGPDTQEERLRRPGNFLLEIAISVMDVKMHGLCVDAAITGIMTPPLAELQVIPYIIALPLANGFYRSSSNGLKGFE</sequence>
<feature type="compositionally biased region" description="Polar residues" evidence="13">
    <location>
        <begin position="1241"/>
        <end position="1272"/>
    </location>
</feature>
<evidence type="ECO:0000259" key="14">
    <source>
        <dbReference type="Pfam" id="PF08263"/>
    </source>
</evidence>
<dbReference type="Pfam" id="PF00560">
    <property type="entry name" value="LRR_1"/>
    <property type="match status" value="6"/>
</dbReference>
<dbReference type="GO" id="GO:0005886">
    <property type="term" value="C:plasma membrane"/>
    <property type="evidence" value="ECO:0007669"/>
    <property type="project" value="UniProtKB-SubCell"/>
</dbReference>
<evidence type="ECO:0000256" key="1">
    <source>
        <dbReference type="ARBA" id="ARBA00004251"/>
    </source>
</evidence>
<dbReference type="PANTHER" id="PTHR48061">
    <property type="entry name" value="LEUCINE-RICH REPEAT RECEPTOR PROTEIN KINASE EMS1-LIKE-RELATED"/>
    <property type="match status" value="1"/>
</dbReference>
<dbReference type="InterPro" id="IPR055414">
    <property type="entry name" value="LRR_R13L4/SHOC2-like"/>
</dbReference>
<dbReference type="Gene3D" id="3.80.10.10">
    <property type="entry name" value="Ribonuclease Inhibitor"/>
    <property type="match status" value="6"/>
</dbReference>
<reference evidence="16 17" key="1">
    <citation type="journal article" date="2021" name="Commun. Biol.">
        <title>The genome of Shorea leprosula (Dipterocarpaceae) highlights the ecological relevance of drought in aseasonal tropical rainforests.</title>
        <authorList>
            <person name="Ng K.K.S."/>
            <person name="Kobayashi M.J."/>
            <person name="Fawcett J.A."/>
            <person name="Hatakeyama M."/>
            <person name="Paape T."/>
            <person name="Ng C.H."/>
            <person name="Ang C.C."/>
            <person name="Tnah L.H."/>
            <person name="Lee C.T."/>
            <person name="Nishiyama T."/>
            <person name="Sese J."/>
            <person name="O'Brien M.J."/>
            <person name="Copetti D."/>
            <person name="Mohd Noor M.I."/>
            <person name="Ong R.C."/>
            <person name="Putra M."/>
            <person name="Sireger I.Z."/>
            <person name="Indrioko S."/>
            <person name="Kosugi Y."/>
            <person name="Izuno A."/>
            <person name="Isagi Y."/>
            <person name="Lee S.L."/>
            <person name="Shimizu K.K."/>
        </authorList>
    </citation>
    <scope>NUCLEOTIDE SEQUENCE [LARGE SCALE GENOMIC DNA]</scope>
    <source>
        <strain evidence="16">214</strain>
    </source>
</reference>
<organism evidence="16 17">
    <name type="scientific">Rubroshorea leprosula</name>
    <dbReference type="NCBI Taxonomy" id="152421"/>
    <lineage>
        <taxon>Eukaryota</taxon>
        <taxon>Viridiplantae</taxon>
        <taxon>Streptophyta</taxon>
        <taxon>Embryophyta</taxon>
        <taxon>Tracheophyta</taxon>
        <taxon>Spermatophyta</taxon>
        <taxon>Magnoliopsida</taxon>
        <taxon>eudicotyledons</taxon>
        <taxon>Gunneridae</taxon>
        <taxon>Pentapetalae</taxon>
        <taxon>rosids</taxon>
        <taxon>malvids</taxon>
        <taxon>Malvales</taxon>
        <taxon>Dipterocarpaceae</taxon>
        <taxon>Rubroshorea</taxon>
    </lineage>
</organism>
<keyword evidence="9" id="KW-0472">Membrane</keyword>
<evidence type="ECO:0000256" key="5">
    <source>
        <dbReference type="ARBA" id="ARBA00022692"/>
    </source>
</evidence>
<dbReference type="Proteomes" id="UP001054252">
    <property type="component" value="Unassembled WGS sequence"/>
</dbReference>
<feature type="region of interest" description="Disordered" evidence="13">
    <location>
        <begin position="1241"/>
        <end position="1321"/>
    </location>
</feature>
<comment type="similarity">
    <text evidence="2">Belongs to the RLP family.</text>
</comment>
<dbReference type="InterPro" id="IPR003591">
    <property type="entry name" value="Leu-rich_rpt_typical-subtyp"/>
</dbReference>
<feature type="region of interest" description="Disordered" evidence="13">
    <location>
        <begin position="1"/>
        <end position="24"/>
    </location>
</feature>
<evidence type="ECO:0000256" key="4">
    <source>
        <dbReference type="ARBA" id="ARBA00022614"/>
    </source>
</evidence>
<dbReference type="Pfam" id="PF13855">
    <property type="entry name" value="LRR_8"/>
    <property type="match status" value="1"/>
</dbReference>
<dbReference type="Pfam" id="PF08263">
    <property type="entry name" value="LRRNT_2"/>
    <property type="match status" value="1"/>
</dbReference>
<comment type="caution">
    <text evidence="16">The sequence shown here is derived from an EMBL/GenBank/DDBJ whole genome shotgun (WGS) entry which is preliminary data.</text>
</comment>
<dbReference type="InterPro" id="IPR032675">
    <property type="entry name" value="LRR_dom_sf"/>
</dbReference>
<comment type="subcellular location">
    <subcellularLocation>
        <location evidence="1">Cell membrane</location>
        <topology evidence="1">Single-pass type I membrane protein</topology>
    </subcellularLocation>
</comment>
<keyword evidence="6" id="KW-0732">Signal</keyword>
<dbReference type="InterPro" id="IPR013210">
    <property type="entry name" value="LRR_N_plant-typ"/>
</dbReference>
<dbReference type="SUPFAM" id="SSF52058">
    <property type="entry name" value="L domain-like"/>
    <property type="match status" value="4"/>
</dbReference>
<name>A0AAV5L7F8_9ROSI</name>
<keyword evidence="5" id="KW-0812">Transmembrane</keyword>
<feature type="domain" description="Disease resistance R13L4/SHOC-2-like LRR" evidence="15">
    <location>
        <begin position="315"/>
        <end position="497"/>
    </location>
</feature>
<evidence type="ECO:0008006" key="18">
    <source>
        <dbReference type="Google" id="ProtNLM"/>
    </source>
</evidence>
<feature type="coiled-coil region" evidence="12">
    <location>
        <begin position="1139"/>
        <end position="1166"/>
    </location>
</feature>
<dbReference type="Pfam" id="PF23598">
    <property type="entry name" value="LRR_14"/>
    <property type="match status" value="1"/>
</dbReference>
<keyword evidence="17" id="KW-1185">Reference proteome</keyword>
<keyword evidence="3" id="KW-1003">Cell membrane</keyword>
<evidence type="ECO:0000256" key="12">
    <source>
        <dbReference type="SAM" id="Coils"/>
    </source>
</evidence>
<evidence type="ECO:0000256" key="10">
    <source>
        <dbReference type="ARBA" id="ARBA00023170"/>
    </source>
</evidence>
<evidence type="ECO:0000313" key="17">
    <source>
        <dbReference type="Proteomes" id="UP001054252"/>
    </source>
</evidence>
<evidence type="ECO:0000256" key="3">
    <source>
        <dbReference type="ARBA" id="ARBA00022475"/>
    </source>
</evidence>
<keyword evidence="4" id="KW-0433">Leucine-rich repeat</keyword>
<evidence type="ECO:0000256" key="7">
    <source>
        <dbReference type="ARBA" id="ARBA00022737"/>
    </source>
</evidence>
<dbReference type="EMBL" id="BPVZ01000099">
    <property type="protein sequence ID" value="GKV33193.1"/>
    <property type="molecule type" value="Genomic_DNA"/>
</dbReference>
<feature type="region of interest" description="Disordered" evidence="13">
    <location>
        <begin position="1496"/>
        <end position="1516"/>
    </location>
</feature>
<dbReference type="PANTHER" id="PTHR48061:SF46">
    <property type="entry name" value="LEUCINE-RICH REPEAT-CONTAINING N-TERMINAL PLANT-TYPE DOMAIN-CONTAINING PROTEIN"/>
    <property type="match status" value="1"/>
</dbReference>
<evidence type="ECO:0000259" key="15">
    <source>
        <dbReference type="Pfam" id="PF23598"/>
    </source>
</evidence>
<dbReference type="FunFam" id="3.80.10.10:FF:000095">
    <property type="entry name" value="LRR receptor-like serine/threonine-protein kinase GSO1"/>
    <property type="match status" value="2"/>
</dbReference>
<dbReference type="SMART" id="SM00369">
    <property type="entry name" value="LRR_TYP"/>
    <property type="match status" value="11"/>
</dbReference>
<keyword evidence="11" id="KW-0325">Glycoprotein</keyword>
<keyword evidence="8" id="KW-1133">Transmembrane helix</keyword>
<evidence type="ECO:0000256" key="2">
    <source>
        <dbReference type="ARBA" id="ARBA00009592"/>
    </source>
</evidence>
<evidence type="ECO:0000256" key="9">
    <source>
        <dbReference type="ARBA" id="ARBA00023136"/>
    </source>
</evidence>
<dbReference type="SMART" id="SM00365">
    <property type="entry name" value="LRR_SD22"/>
    <property type="match status" value="4"/>
</dbReference>
<dbReference type="InterPro" id="IPR046956">
    <property type="entry name" value="RLP23-like"/>
</dbReference>
<dbReference type="InterPro" id="IPR001611">
    <property type="entry name" value="Leu-rich_rpt"/>
</dbReference>
<gene>
    <name evidence="16" type="ORF">SLEP1_g41729</name>
</gene>
<evidence type="ECO:0000256" key="8">
    <source>
        <dbReference type="ARBA" id="ARBA00022989"/>
    </source>
</evidence>
<protein>
    <recommendedName>
        <fullName evidence="18">Receptor-like protein 12</fullName>
    </recommendedName>
</protein>
<dbReference type="PRINTS" id="PR00019">
    <property type="entry name" value="LEURICHRPT"/>
</dbReference>
<evidence type="ECO:0000256" key="11">
    <source>
        <dbReference type="ARBA" id="ARBA00023180"/>
    </source>
</evidence>
<keyword evidence="12" id="KW-0175">Coiled coil</keyword>
<evidence type="ECO:0000256" key="13">
    <source>
        <dbReference type="SAM" id="MobiDB-lite"/>
    </source>
</evidence>
<proteinExistence type="inferred from homology"/>
<feature type="compositionally biased region" description="Polar residues" evidence="13">
    <location>
        <begin position="1280"/>
        <end position="1291"/>
    </location>
</feature>
<dbReference type="FunFam" id="3.80.10.10:FF:000213">
    <property type="entry name" value="Tyrosine-sulfated glycopeptide receptor 1"/>
    <property type="match status" value="1"/>
</dbReference>
<evidence type="ECO:0000256" key="6">
    <source>
        <dbReference type="ARBA" id="ARBA00022729"/>
    </source>
</evidence>
<feature type="domain" description="Leucine-rich repeat-containing N-terminal plant-type" evidence="14">
    <location>
        <begin position="26"/>
        <end position="73"/>
    </location>
</feature>